<comment type="caution">
    <text evidence="2">The sequence shown here is derived from an EMBL/GenBank/DDBJ whole genome shotgun (WGS) entry which is preliminary data.</text>
</comment>
<evidence type="ECO:0000256" key="1">
    <source>
        <dbReference type="SAM" id="MobiDB-lite"/>
    </source>
</evidence>
<dbReference type="Pfam" id="PF09826">
    <property type="entry name" value="Beta_propel"/>
    <property type="match status" value="1"/>
</dbReference>
<evidence type="ECO:0000313" key="2">
    <source>
        <dbReference type="EMBL" id="GAA4683335.1"/>
    </source>
</evidence>
<keyword evidence="3" id="KW-1185">Reference proteome</keyword>
<feature type="compositionally biased region" description="Polar residues" evidence="1">
    <location>
        <begin position="160"/>
        <end position="174"/>
    </location>
</feature>
<reference evidence="3" key="1">
    <citation type="journal article" date="2019" name="Int. J. Syst. Evol. Microbiol.">
        <title>The Global Catalogue of Microorganisms (GCM) 10K type strain sequencing project: providing services to taxonomists for standard genome sequencing and annotation.</title>
        <authorList>
            <consortium name="The Broad Institute Genomics Platform"/>
            <consortium name="The Broad Institute Genome Sequencing Center for Infectious Disease"/>
            <person name="Wu L."/>
            <person name="Ma J."/>
        </authorList>
    </citation>
    <scope>NUCLEOTIDE SEQUENCE [LARGE SCALE GENOMIC DNA]</scope>
    <source>
        <strain evidence="3">JCM 18127</strain>
    </source>
</reference>
<feature type="region of interest" description="Disordered" evidence="1">
    <location>
        <begin position="160"/>
        <end position="179"/>
    </location>
</feature>
<dbReference type="Proteomes" id="UP001500621">
    <property type="component" value="Unassembled WGS sequence"/>
</dbReference>
<evidence type="ECO:0000313" key="3">
    <source>
        <dbReference type="Proteomes" id="UP001500621"/>
    </source>
</evidence>
<sequence length="691" mass="71865">MTDLEDLWDDLPVGPAPVDRILRAGRAVAPASRVPARRPAPRWLRPLGSVGALAALGGAFLVGVQVAQGPTSPGDEPPAAGSGSGSGSGSGAEPAVFSGRLVAAGSCEALLQHYRDRGAEMVGPYGWEQGGGFDDLRTAVPVEESADAMSLSRAYGAAPVTQSATSSETGTNVQEAGVDEPDVVKTDGTTLWRVDGDVLTASDVSGEQVEQLAELDLGEAPGVEDLTGVEILLAGDTVVALGRVEEGVQERTLVLTIDGADPAAPAVQHVLDVDSGLVTARLHGDAVRLVTAAGLPDLPFSAPDSRGSSRSFTEAAEQNEALVRGTTIDDWLPTASLDGGEPRRLADCGEVAIPRSELGLDTVSVLGFDAAAADSLASLAEVDVTSLAAATTIAYASAEHLYLAAATPEWGWWGECWGDCAAPTSPPEAAGRTQLFDFALAGTGADYVGSGEVDGLVADRWALDEQDGVLRLAVGASSRTGNFNSVLTLRREGDELVEVGRLDRLGVNEQIESVRWFEGLAIVVTFRQIDPLYTVDLTDAEAPTLLGELKIPGFSEYLHPLGSRRLIGIGQGPVGPRGAWGAQAALFKVRDLTSPRRLDVVGYAPGTQALAGADPRQFTWLPEQRVALTVVARGSRGRTGWVSALRVEDGSMTNQMVVAEYGTDVDAVRLVPLPDGRVVLSTPSGGSFFAV</sequence>
<organism evidence="2 3">
    <name type="scientific">Nocardioides nanhaiensis</name>
    <dbReference type="NCBI Taxonomy" id="1476871"/>
    <lineage>
        <taxon>Bacteria</taxon>
        <taxon>Bacillati</taxon>
        <taxon>Actinomycetota</taxon>
        <taxon>Actinomycetes</taxon>
        <taxon>Propionibacteriales</taxon>
        <taxon>Nocardioidaceae</taxon>
        <taxon>Nocardioides</taxon>
    </lineage>
</organism>
<proteinExistence type="predicted"/>
<feature type="compositionally biased region" description="Low complexity" evidence="1">
    <location>
        <begin position="67"/>
        <end position="81"/>
    </location>
</feature>
<dbReference type="InterPro" id="IPR019198">
    <property type="entry name" value="Beta_propeller_containing"/>
</dbReference>
<evidence type="ECO:0008006" key="4">
    <source>
        <dbReference type="Google" id="ProtNLM"/>
    </source>
</evidence>
<feature type="region of interest" description="Disordered" evidence="1">
    <location>
        <begin position="67"/>
        <end position="93"/>
    </location>
</feature>
<name>A0ABP8WA70_9ACTN</name>
<accession>A0ABP8WA70</accession>
<gene>
    <name evidence="2" type="ORF">GCM10023226_20620</name>
</gene>
<dbReference type="RefSeq" id="WP_345265424.1">
    <property type="nucleotide sequence ID" value="NZ_BAABIM010000002.1"/>
</dbReference>
<protein>
    <recommendedName>
        <fullName evidence="4">Benzoate transporter</fullName>
    </recommendedName>
</protein>
<dbReference type="EMBL" id="BAABIM010000002">
    <property type="protein sequence ID" value="GAA4683335.1"/>
    <property type="molecule type" value="Genomic_DNA"/>
</dbReference>